<protein>
    <recommendedName>
        <fullName evidence="5">Protein Thf1</fullName>
    </recommendedName>
</protein>
<proteinExistence type="predicted"/>
<evidence type="ECO:0008006" key="5">
    <source>
        <dbReference type="Google" id="ProtNLM"/>
    </source>
</evidence>
<keyword evidence="4" id="KW-1185">Reference proteome</keyword>
<reference evidence="3 4" key="1">
    <citation type="submission" date="2016-10" db="EMBL/GenBank/DDBJ databases">
        <authorList>
            <person name="Cai Z."/>
        </authorList>
    </citation>
    <scope>NUCLEOTIDE SEQUENCE [LARGE SCALE GENOMIC DNA]</scope>
</reference>
<dbReference type="EMBL" id="FNXT01000702">
    <property type="protein sequence ID" value="SZX66473.1"/>
    <property type="molecule type" value="Genomic_DNA"/>
</dbReference>
<dbReference type="AlphaFoldDB" id="A0A383VNH4"/>
<evidence type="ECO:0000256" key="2">
    <source>
        <dbReference type="SAM" id="MobiDB-lite"/>
    </source>
</evidence>
<dbReference type="GO" id="GO:0010207">
    <property type="term" value="P:photosystem II assembly"/>
    <property type="evidence" value="ECO:0007669"/>
    <property type="project" value="InterPro"/>
</dbReference>
<evidence type="ECO:0000313" key="3">
    <source>
        <dbReference type="EMBL" id="SZX66473.1"/>
    </source>
</evidence>
<sequence>MKAAFSPPTVAETKRNFIEAYTRPIPAIYNTVLQELLVQQHFIRYGINYQYNAVYALGFVSVFDQILDGFDAGDKAALFGAYVNAIGEDPSQYRADAEQLEAQARSLGSPDGLVPDASGNELQQALAAVAASTELGKFAYNRFFAVGLFRLLELTGAKEPAALEKLVKAVGVKPASVNKDLLMYKGVLSKLSSAKEMMRDFLEREKRKQAEREAAKAAKAGSEATAQA</sequence>
<dbReference type="GO" id="GO:0045038">
    <property type="term" value="P:protein import into chloroplast thylakoid membrane"/>
    <property type="evidence" value="ECO:0007669"/>
    <property type="project" value="TreeGrafter"/>
</dbReference>
<feature type="region of interest" description="Disordered" evidence="2">
    <location>
        <begin position="204"/>
        <end position="228"/>
    </location>
</feature>
<keyword evidence="1" id="KW-0175">Coiled coil</keyword>
<feature type="compositionally biased region" description="Low complexity" evidence="2">
    <location>
        <begin position="217"/>
        <end position="228"/>
    </location>
</feature>
<feature type="compositionally biased region" description="Basic and acidic residues" evidence="2">
    <location>
        <begin position="204"/>
        <end position="216"/>
    </location>
</feature>
<evidence type="ECO:0000313" key="4">
    <source>
        <dbReference type="Proteomes" id="UP000256970"/>
    </source>
</evidence>
<dbReference type="Pfam" id="PF11264">
    <property type="entry name" value="ThylakoidFormat"/>
    <property type="match status" value="1"/>
</dbReference>
<dbReference type="PANTHER" id="PTHR34793:SF1">
    <property type="entry name" value="PROTEIN THYLAKOID FORMATION 1, CHLOROPLASTIC"/>
    <property type="match status" value="1"/>
</dbReference>
<organism evidence="3 4">
    <name type="scientific">Tetradesmus obliquus</name>
    <name type="common">Green alga</name>
    <name type="synonym">Acutodesmus obliquus</name>
    <dbReference type="NCBI Taxonomy" id="3088"/>
    <lineage>
        <taxon>Eukaryota</taxon>
        <taxon>Viridiplantae</taxon>
        <taxon>Chlorophyta</taxon>
        <taxon>core chlorophytes</taxon>
        <taxon>Chlorophyceae</taxon>
        <taxon>CS clade</taxon>
        <taxon>Sphaeropleales</taxon>
        <taxon>Scenedesmaceae</taxon>
        <taxon>Tetradesmus</taxon>
    </lineage>
</organism>
<evidence type="ECO:0000256" key="1">
    <source>
        <dbReference type="ARBA" id="ARBA00023054"/>
    </source>
</evidence>
<dbReference type="GO" id="GO:0009534">
    <property type="term" value="C:chloroplast thylakoid"/>
    <property type="evidence" value="ECO:0007669"/>
    <property type="project" value="TreeGrafter"/>
</dbReference>
<dbReference type="InterPro" id="IPR017499">
    <property type="entry name" value="Thf1"/>
</dbReference>
<dbReference type="PANTHER" id="PTHR34793">
    <property type="entry name" value="PROTEIN THYLAKOID FORMATION 1, CHLOROPLASTIC"/>
    <property type="match status" value="1"/>
</dbReference>
<dbReference type="STRING" id="3088.A0A383VNH4"/>
<accession>A0A383VNH4</accession>
<name>A0A383VNH4_TETOB</name>
<gene>
    <name evidence="3" type="ORF">BQ4739_LOCUS6884</name>
</gene>
<dbReference type="Proteomes" id="UP000256970">
    <property type="component" value="Unassembled WGS sequence"/>
</dbReference>
<dbReference type="GO" id="GO:0045037">
    <property type="term" value="P:protein import into chloroplast stroma"/>
    <property type="evidence" value="ECO:0007669"/>
    <property type="project" value="TreeGrafter"/>
</dbReference>
<dbReference type="GO" id="GO:0010027">
    <property type="term" value="P:thylakoid membrane organization"/>
    <property type="evidence" value="ECO:0007669"/>
    <property type="project" value="TreeGrafter"/>
</dbReference>